<dbReference type="STRING" id="40149.A0A0E0D3T7"/>
<proteinExistence type="inferred from homology"/>
<comment type="similarity">
    <text evidence="1">Belongs to the GDA1/CD39 NTPase family.</text>
</comment>
<dbReference type="Pfam" id="PF01150">
    <property type="entry name" value="GDA1_CD39"/>
    <property type="match status" value="1"/>
</dbReference>
<dbReference type="AlphaFoldDB" id="A0A0E0D3T7"/>
<dbReference type="InterPro" id="IPR000407">
    <property type="entry name" value="GDA1_CD39_NTPase"/>
</dbReference>
<accession>A0A0E0D3T7</accession>
<dbReference type="Gramene" id="OMERI03G23830.1">
    <property type="protein sequence ID" value="OMERI03G23830.1"/>
    <property type="gene ID" value="OMERI03G23830"/>
</dbReference>
<dbReference type="HOGENOM" id="CLU_1345105_0_0_1"/>
<reference evidence="4" key="2">
    <citation type="submission" date="2018-05" db="EMBL/GenBank/DDBJ databases">
        <title>OmerRS3 (Oryza meridionalis Reference Sequence Version 3).</title>
        <authorList>
            <person name="Zhang J."/>
            <person name="Kudrna D."/>
            <person name="Lee S."/>
            <person name="Talag J."/>
            <person name="Welchert J."/>
            <person name="Wing R.A."/>
        </authorList>
    </citation>
    <scope>NUCLEOTIDE SEQUENCE [LARGE SCALE GENOMIC DNA]</scope>
    <source>
        <strain evidence="4">cv. OR44</strain>
    </source>
</reference>
<feature type="region of interest" description="Disordered" evidence="3">
    <location>
        <begin position="31"/>
        <end position="53"/>
    </location>
</feature>
<sequence length="204" mass="21051">MGERVDGVEEACVVGGAAVLGGDHVGDGAEAVAAEERRPSRTGAPPQSPACEAKNNNFPVLKSMSSNNPRHEITIEEAATILAPPPPRTISSTIGSLRGRGRRLLAAASALALLLLLLLSRSPRRRPHGYGVVIDAGSTGSRVHVIAYRSSPAASAAAAALPWIDWAGTVSMKAAPGLLSFASDPGSVGRSLALLVEFAHGRRR</sequence>
<dbReference type="GO" id="GO:0017110">
    <property type="term" value="F:nucleoside diphosphate phosphatase activity"/>
    <property type="evidence" value="ECO:0007669"/>
    <property type="project" value="TreeGrafter"/>
</dbReference>
<dbReference type="Proteomes" id="UP000008021">
    <property type="component" value="Chromosome 3"/>
</dbReference>
<evidence type="ECO:0000256" key="1">
    <source>
        <dbReference type="ARBA" id="ARBA00009283"/>
    </source>
</evidence>
<protein>
    <submittedName>
        <fullName evidence="4">Uncharacterized protein</fullName>
    </submittedName>
</protein>
<evidence type="ECO:0000313" key="5">
    <source>
        <dbReference type="Proteomes" id="UP000008021"/>
    </source>
</evidence>
<dbReference type="Gene3D" id="3.30.420.40">
    <property type="match status" value="1"/>
</dbReference>
<dbReference type="GO" id="GO:0016020">
    <property type="term" value="C:membrane"/>
    <property type="evidence" value="ECO:0007669"/>
    <property type="project" value="TreeGrafter"/>
</dbReference>
<dbReference type="EnsemblPlants" id="OMERI03G23830.1">
    <property type="protein sequence ID" value="OMERI03G23830.1"/>
    <property type="gene ID" value="OMERI03G23830"/>
</dbReference>
<keyword evidence="2" id="KW-0378">Hydrolase</keyword>
<evidence type="ECO:0000256" key="3">
    <source>
        <dbReference type="SAM" id="MobiDB-lite"/>
    </source>
</evidence>
<evidence type="ECO:0000256" key="2">
    <source>
        <dbReference type="ARBA" id="ARBA00022801"/>
    </source>
</evidence>
<dbReference type="GO" id="GO:0009134">
    <property type="term" value="P:nucleoside diphosphate catabolic process"/>
    <property type="evidence" value="ECO:0007669"/>
    <property type="project" value="TreeGrafter"/>
</dbReference>
<name>A0A0E0D3T7_9ORYZ</name>
<dbReference type="PANTHER" id="PTHR11782:SF79">
    <property type="entry name" value="OS08G0436100 PROTEIN"/>
    <property type="match status" value="1"/>
</dbReference>
<keyword evidence="5" id="KW-1185">Reference proteome</keyword>
<organism evidence="4">
    <name type="scientific">Oryza meridionalis</name>
    <dbReference type="NCBI Taxonomy" id="40149"/>
    <lineage>
        <taxon>Eukaryota</taxon>
        <taxon>Viridiplantae</taxon>
        <taxon>Streptophyta</taxon>
        <taxon>Embryophyta</taxon>
        <taxon>Tracheophyta</taxon>
        <taxon>Spermatophyta</taxon>
        <taxon>Magnoliopsida</taxon>
        <taxon>Liliopsida</taxon>
        <taxon>Poales</taxon>
        <taxon>Poaceae</taxon>
        <taxon>BOP clade</taxon>
        <taxon>Oryzoideae</taxon>
        <taxon>Oryzeae</taxon>
        <taxon>Oryzinae</taxon>
        <taxon>Oryza</taxon>
    </lineage>
</organism>
<evidence type="ECO:0000313" key="4">
    <source>
        <dbReference type="EnsemblPlants" id="OMERI03G23830.1"/>
    </source>
</evidence>
<reference evidence="4" key="1">
    <citation type="submission" date="2015-04" db="UniProtKB">
        <authorList>
            <consortium name="EnsemblPlants"/>
        </authorList>
    </citation>
    <scope>IDENTIFICATION</scope>
</reference>
<dbReference type="PANTHER" id="PTHR11782">
    <property type="entry name" value="ADENOSINE/GUANOSINE DIPHOSPHATASE"/>
    <property type="match status" value="1"/>
</dbReference>